<keyword evidence="4" id="KW-0378">Hydrolase</keyword>
<proteinExistence type="predicted"/>
<dbReference type="Gene3D" id="3.40.50.2300">
    <property type="match status" value="1"/>
</dbReference>
<dbReference type="GO" id="GO:0000160">
    <property type="term" value="P:phosphorelay signal transduction system"/>
    <property type="evidence" value="ECO:0007669"/>
    <property type="project" value="InterPro"/>
</dbReference>
<dbReference type="eggNOG" id="COG3437">
    <property type="taxonomic scope" value="Bacteria"/>
</dbReference>
<dbReference type="PROSITE" id="PS50110">
    <property type="entry name" value="RESPONSE_REGULATORY"/>
    <property type="match status" value="1"/>
</dbReference>
<dbReference type="PROSITE" id="PS51832">
    <property type="entry name" value="HD_GYP"/>
    <property type="match status" value="1"/>
</dbReference>
<dbReference type="GO" id="GO:0016787">
    <property type="term" value="F:hydrolase activity"/>
    <property type="evidence" value="ECO:0007669"/>
    <property type="project" value="UniProtKB-KW"/>
</dbReference>
<dbReference type="CDD" id="cd00077">
    <property type="entry name" value="HDc"/>
    <property type="match status" value="1"/>
</dbReference>
<protein>
    <submittedName>
        <fullName evidence="4">Putative response regulator receiver modulated metal dependent phosphohydrolase</fullName>
    </submittedName>
</protein>
<dbReference type="OrthoDB" id="9769359at2"/>
<dbReference type="RefSeq" id="WP_021759955.1">
    <property type="nucleotide sequence ID" value="NC_022444.1"/>
</dbReference>
<dbReference type="CDD" id="cd19920">
    <property type="entry name" value="REC_PA4781-like"/>
    <property type="match status" value="1"/>
</dbReference>
<reference evidence="5" key="2">
    <citation type="submission" date="2013-07" db="EMBL/GenBank/DDBJ databases">
        <authorList>
            <person name="Morais-Silva F.O."/>
            <person name="Rezende A.M."/>
            <person name="Pimentel C."/>
            <person name="Resende D.M."/>
            <person name="Santos C.I."/>
            <person name="Clemente C."/>
            <person name="de Oliveira L.M."/>
            <person name="da Silva S.M."/>
            <person name="Costa D.A."/>
            <person name="Varela-Raposo A."/>
            <person name="Horacio E.C.A."/>
            <person name="Matos M."/>
            <person name="Flores O."/>
            <person name="Ruiz J.C."/>
            <person name="Rodrigues-Pousada C."/>
        </authorList>
    </citation>
    <scope>NUCLEOTIDE SEQUENCE [LARGE SCALE GENOMIC DNA]</scope>
    <source>
        <strain evidence="5">ATCC 19364 / DSM 1382 / NCIMB 9332 / VKM B-1759</strain>
    </source>
</reference>
<gene>
    <name evidence="4" type="ORF">DGI_1312</name>
</gene>
<dbReference type="PATRIC" id="fig|1121448.10.peg.1309"/>
<keyword evidence="5" id="KW-1185">Reference proteome</keyword>
<reference evidence="4 5" key="1">
    <citation type="journal article" date="2013" name="J. Bacteriol.">
        <title>Roles of HynAB and Ech, the only two hydrogenases found in the model sulfate reducer Desulfovibrio gigas.</title>
        <authorList>
            <person name="Morais-Silva F.O."/>
            <person name="Santos C.I."/>
            <person name="Rodrigues R."/>
            <person name="Pereira I.A."/>
            <person name="Rodrigues-Pousada C."/>
        </authorList>
    </citation>
    <scope>NUCLEOTIDE SEQUENCE [LARGE SCALE GENOMIC DNA]</scope>
    <source>
        <strain evidence="5">ATCC 19364 / DSM 1382 / NCIMB 9332 / VKM B-1759</strain>
    </source>
</reference>
<dbReference type="Proteomes" id="UP000016587">
    <property type="component" value="Chromosome"/>
</dbReference>
<dbReference type="InterPro" id="IPR001789">
    <property type="entry name" value="Sig_transdc_resp-reg_receiver"/>
</dbReference>
<organism evidence="4 5">
    <name type="scientific">Megalodesulfovibrio gigas (strain ATCC 19364 / DSM 1382 / NCIMB 9332 / VKM B-1759)</name>
    <name type="common">Desulfovibrio gigas</name>
    <dbReference type="NCBI Taxonomy" id="1121448"/>
    <lineage>
        <taxon>Bacteria</taxon>
        <taxon>Pseudomonadati</taxon>
        <taxon>Thermodesulfobacteriota</taxon>
        <taxon>Desulfovibrionia</taxon>
        <taxon>Desulfovibrionales</taxon>
        <taxon>Desulfovibrionaceae</taxon>
        <taxon>Megalodesulfovibrio</taxon>
    </lineage>
</organism>
<accession>T2GA62</accession>
<dbReference type="KEGG" id="dgg:DGI_1312"/>
<dbReference type="Pfam" id="PF13487">
    <property type="entry name" value="HD_5"/>
    <property type="match status" value="1"/>
</dbReference>
<dbReference type="InterPro" id="IPR037522">
    <property type="entry name" value="HD_GYP_dom"/>
</dbReference>
<dbReference type="PANTHER" id="PTHR45228:SF5">
    <property type="entry name" value="CYCLIC DI-GMP PHOSPHODIESTERASE VC_1348-RELATED"/>
    <property type="match status" value="1"/>
</dbReference>
<evidence type="ECO:0000256" key="1">
    <source>
        <dbReference type="PROSITE-ProRule" id="PRU00169"/>
    </source>
</evidence>
<feature type="domain" description="Response regulatory" evidence="2">
    <location>
        <begin position="8"/>
        <end position="123"/>
    </location>
</feature>
<sequence>MNDLNSCRLLLVDDTKTNIDLLVAALMDDYILSVALNGPSALHIAAKLKPDLILLDVMMPEMDGFAVCQQLKADPETSDIPVIFLTAMDDPDMKSKGFQFGAVDYITKPFHAAEVKARVRNHLSLLLARRQLARQNSELEHRVQERTRELEHNYRDTLLRLGLAAEYRDNDTGRHIRRIREFTALLARKSGCTPKEAEDMGLAATMHDIGKIGIPDAILLKPGKLDAQEWQIMQRHAQIGADILACSNSPLLNLSRTIALTHHERWDGTGYPQGLAGETIPLAGRIVGLVDVFDALTSDRPYKPAWSVAEAAAVIHKERGAHFDPALVDLFLDDFDAFLHIYDQHKDGAPGNGSTLALLEEIQHRVQEEEPQL</sequence>
<dbReference type="InterPro" id="IPR003607">
    <property type="entry name" value="HD/PDEase_dom"/>
</dbReference>
<dbReference type="HOGENOM" id="CLU_000445_92_10_7"/>
<dbReference type="InterPro" id="IPR052020">
    <property type="entry name" value="Cyclic_di-GMP/3'3'-cGAMP_PDE"/>
</dbReference>
<evidence type="ECO:0000313" key="4">
    <source>
        <dbReference type="EMBL" id="AGW13163.1"/>
    </source>
</evidence>
<evidence type="ECO:0000313" key="5">
    <source>
        <dbReference type="Proteomes" id="UP000016587"/>
    </source>
</evidence>
<feature type="modified residue" description="4-aspartylphosphate" evidence="1">
    <location>
        <position position="56"/>
    </location>
</feature>
<dbReference type="SUPFAM" id="SSF109604">
    <property type="entry name" value="HD-domain/PDEase-like"/>
    <property type="match status" value="1"/>
</dbReference>
<dbReference type="PANTHER" id="PTHR45228">
    <property type="entry name" value="CYCLIC DI-GMP PHOSPHODIESTERASE TM_0186-RELATED"/>
    <property type="match status" value="1"/>
</dbReference>
<name>T2GA62_MEGG1</name>
<feature type="domain" description="HD-GYP" evidence="3">
    <location>
        <begin position="150"/>
        <end position="347"/>
    </location>
</feature>
<keyword evidence="1" id="KW-0597">Phosphoprotein</keyword>
<evidence type="ECO:0000259" key="3">
    <source>
        <dbReference type="PROSITE" id="PS51832"/>
    </source>
</evidence>
<dbReference type="SMART" id="SM00471">
    <property type="entry name" value="HDc"/>
    <property type="match status" value="1"/>
</dbReference>
<dbReference type="SMART" id="SM00448">
    <property type="entry name" value="REC"/>
    <property type="match status" value="1"/>
</dbReference>
<dbReference type="EMBL" id="CP006585">
    <property type="protein sequence ID" value="AGW13163.1"/>
    <property type="molecule type" value="Genomic_DNA"/>
</dbReference>
<dbReference type="SUPFAM" id="SSF52172">
    <property type="entry name" value="CheY-like"/>
    <property type="match status" value="1"/>
</dbReference>
<dbReference type="Gene3D" id="1.10.3210.10">
    <property type="entry name" value="Hypothetical protein af1432"/>
    <property type="match status" value="1"/>
</dbReference>
<dbReference type="InterPro" id="IPR011006">
    <property type="entry name" value="CheY-like_superfamily"/>
</dbReference>
<dbReference type="Pfam" id="PF00072">
    <property type="entry name" value="Response_reg"/>
    <property type="match status" value="1"/>
</dbReference>
<evidence type="ECO:0000259" key="2">
    <source>
        <dbReference type="PROSITE" id="PS50110"/>
    </source>
</evidence>
<dbReference type="STRING" id="1121448.DGI_1312"/>
<dbReference type="AlphaFoldDB" id="T2GA62"/>